<dbReference type="Proteomes" id="UP000186914">
    <property type="component" value="Unassembled WGS sequence"/>
</dbReference>
<sequence length="384" mass="41770">MTLHWIRRDHAVVSVSLAIGILVTRLGHQNMTDELLIYGSYGYTGSLIAKTAVDEGESPVLAGRRAEAVEAQATEIGLDHRTFSLEHSTVIEQTVSDFDTVLNCAGPFSSTATPLIDACVETGTNYLDIAGQIDVLESIAKRDDDAVESDITLLPAVGFDVVPTDCLAVYLADRVESPARLRLAIDGLATFSPGTGKSIIEGLRHPGTIRENGTIRDVPAAWKTREFTFDGIQKKAVTVPWGDVSTAFYATDVPNIETYATVPEYALKIMKRSRRFTRAFGSKPVREASKTLIDHVVSGPTAAQREQNVTQIVGEVETDDGEQASAHLRTPDTYDLTAKTAVESARRVLNNEVETGFLTPGEAFGADYILMFPGVERRDIDLPR</sequence>
<name>A0A1N7D162_9EURY</name>
<dbReference type="PANTHER" id="PTHR43781">
    <property type="entry name" value="SACCHAROPINE DEHYDROGENASE"/>
    <property type="match status" value="1"/>
</dbReference>
<evidence type="ECO:0000313" key="2">
    <source>
        <dbReference type="EMBL" id="SIR69572.1"/>
    </source>
</evidence>
<feature type="domain" description="Saccharopine dehydrogenase NADP binding" evidence="1">
    <location>
        <begin position="36"/>
        <end position="131"/>
    </location>
</feature>
<evidence type="ECO:0000259" key="1">
    <source>
        <dbReference type="Pfam" id="PF03435"/>
    </source>
</evidence>
<accession>A0A1N7D162</accession>
<keyword evidence="3" id="KW-1185">Reference proteome</keyword>
<organism evidence="2 3">
    <name type="scientific">Haladaptatus litoreus</name>
    <dbReference type="NCBI Taxonomy" id="553468"/>
    <lineage>
        <taxon>Archaea</taxon>
        <taxon>Methanobacteriati</taxon>
        <taxon>Methanobacteriota</taxon>
        <taxon>Stenosarchaea group</taxon>
        <taxon>Halobacteria</taxon>
        <taxon>Halobacteriales</taxon>
        <taxon>Haladaptataceae</taxon>
        <taxon>Haladaptatus</taxon>
    </lineage>
</organism>
<dbReference type="SUPFAM" id="SSF51735">
    <property type="entry name" value="NAD(P)-binding Rossmann-fold domains"/>
    <property type="match status" value="1"/>
</dbReference>
<dbReference type="EMBL" id="FTNO01000003">
    <property type="protein sequence ID" value="SIR69572.1"/>
    <property type="molecule type" value="Genomic_DNA"/>
</dbReference>
<dbReference type="InterPro" id="IPR036291">
    <property type="entry name" value="NAD(P)-bd_dom_sf"/>
</dbReference>
<protein>
    <submittedName>
        <fullName evidence="2">Uncharacterized conserved protein</fullName>
    </submittedName>
</protein>
<dbReference type="Pfam" id="PF03435">
    <property type="entry name" value="Sacchrp_dh_NADP"/>
    <property type="match status" value="1"/>
</dbReference>
<reference evidence="3" key="1">
    <citation type="submission" date="2017-01" db="EMBL/GenBank/DDBJ databases">
        <authorList>
            <person name="Varghese N."/>
            <person name="Submissions S."/>
        </authorList>
    </citation>
    <scope>NUCLEOTIDE SEQUENCE [LARGE SCALE GENOMIC DNA]</scope>
    <source>
        <strain evidence="3">CGMCC 1.7737</strain>
    </source>
</reference>
<dbReference type="AlphaFoldDB" id="A0A1N7D162"/>
<evidence type="ECO:0000313" key="3">
    <source>
        <dbReference type="Proteomes" id="UP000186914"/>
    </source>
</evidence>
<gene>
    <name evidence="2" type="ORF">SAMN05421858_3400</name>
</gene>
<dbReference type="InterPro" id="IPR005097">
    <property type="entry name" value="Sacchrp_dh_NADP-bd"/>
</dbReference>
<dbReference type="Gene3D" id="3.40.50.720">
    <property type="entry name" value="NAD(P)-binding Rossmann-like Domain"/>
    <property type="match status" value="1"/>
</dbReference>
<proteinExistence type="predicted"/>
<dbReference type="PANTHER" id="PTHR43781:SF1">
    <property type="entry name" value="SACCHAROPINE DEHYDROGENASE"/>
    <property type="match status" value="1"/>
</dbReference>